<gene>
    <name evidence="3" type="ORF">H3309_09015</name>
</gene>
<feature type="transmembrane region" description="Helical" evidence="2">
    <location>
        <begin position="265"/>
        <end position="283"/>
    </location>
</feature>
<keyword evidence="4" id="KW-1185">Reference proteome</keyword>
<dbReference type="GO" id="GO:0005886">
    <property type="term" value="C:plasma membrane"/>
    <property type="evidence" value="ECO:0007669"/>
    <property type="project" value="TreeGrafter"/>
</dbReference>
<keyword evidence="2" id="KW-0812">Transmembrane</keyword>
<evidence type="ECO:0000256" key="2">
    <source>
        <dbReference type="SAM" id="Phobius"/>
    </source>
</evidence>
<dbReference type="PANTHER" id="PTHR11328">
    <property type="entry name" value="MAJOR FACILITATOR SUPERFAMILY DOMAIN-CONTAINING PROTEIN"/>
    <property type="match status" value="1"/>
</dbReference>
<evidence type="ECO:0000313" key="3">
    <source>
        <dbReference type="EMBL" id="QMW21565.1"/>
    </source>
</evidence>
<dbReference type="AlphaFoldDB" id="A0A7G5IDX3"/>
<feature type="transmembrane region" description="Helical" evidence="2">
    <location>
        <begin position="372"/>
        <end position="390"/>
    </location>
</feature>
<comment type="similarity">
    <text evidence="1">Belongs to the sodium:galactoside symporter (TC 2.A.2) family.</text>
</comment>
<feature type="transmembrane region" description="Helical" evidence="2">
    <location>
        <begin position="158"/>
        <end position="176"/>
    </location>
</feature>
<protein>
    <submittedName>
        <fullName evidence="3">MFS transporter</fullName>
    </submittedName>
</protein>
<dbReference type="InterPro" id="IPR039672">
    <property type="entry name" value="MFS_2"/>
</dbReference>
<feature type="transmembrane region" description="Helical" evidence="2">
    <location>
        <begin position="188"/>
        <end position="207"/>
    </location>
</feature>
<evidence type="ECO:0000256" key="1">
    <source>
        <dbReference type="ARBA" id="ARBA00009617"/>
    </source>
</evidence>
<sequence>MFVNGHVGESLIVTHSKLQWATGSIATGTFSTVPSVLLLFFLTQTLRVPMGYAVIAVFVPKAMSLIVDPAVGRLSDHLRPRFGRRPFLLLGALLSGLSLMTLFSIPRLEAPLATAALVGLAYFGAVVAFAMFSVPYISMPPAIEPDPVARTHLIGFRMMLVAFGIIAGGAGGPILVEVGGGGAGGYRFMGTLLGLLVMATMLIAALARVEDVGVATGATSTARKVPQGFLALLAFYGLAQVAVACGSAALPYYAVGLEGMSEARLGMLLLVMLGLGAISATLWGRTAIGGRRRPLAAALTLGVFGYALAAVAAGRVGGFGDMALIVALAALGMSATGVQVLTFVGLAALTTDDAAGDQAGRLTGYLTALEKLALAAGPVVAGGAMLALGVNAGSIGADDRPAITLVMAIIPALLLITAALFTFLSGENRP</sequence>
<feature type="transmembrane region" description="Helical" evidence="2">
    <location>
        <begin position="87"/>
        <end position="106"/>
    </location>
</feature>
<dbReference type="KEGG" id="sand:H3309_09015"/>
<dbReference type="Proteomes" id="UP000515292">
    <property type="component" value="Chromosome"/>
</dbReference>
<accession>A0A7G5IDX3</accession>
<feature type="transmembrane region" description="Helical" evidence="2">
    <location>
        <begin position="402"/>
        <end position="424"/>
    </location>
</feature>
<dbReference type="GO" id="GO:0015293">
    <property type="term" value="F:symporter activity"/>
    <property type="evidence" value="ECO:0007669"/>
    <property type="project" value="InterPro"/>
</dbReference>
<dbReference type="Gene3D" id="1.20.1250.20">
    <property type="entry name" value="MFS general substrate transporter like domains"/>
    <property type="match status" value="2"/>
</dbReference>
<keyword evidence="2" id="KW-1133">Transmembrane helix</keyword>
<reference evidence="3 4" key="1">
    <citation type="submission" date="2020-07" db="EMBL/GenBank/DDBJ databases">
        <title>Complete genome sequence for Sandaracinobacter sp. M6.</title>
        <authorList>
            <person name="Tang Y."/>
            <person name="Liu Q."/>
            <person name="Guo Z."/>
            <person name="Lei P."/>
            <person name="Huang B."/>
        </authorList>
    </citation>
    <scope>NUCLEOTIDE SEQUENCE [LARGE SCALE GENOMIC DNA]</scope>
    <source>
        <strain evidence="3 4">M6</strain>
    </source>
</reference>
<dbReference type="Pfam" id="PF13347">
    <property type="entry name" value="MFS_2"/>
    <property type="match status" value="1"/>
</dbReference>
<dbReference type="SUPFAM" id="SSF103473">
    <property type="entry name" value="MFS general substrate transporter"/>
    <property type="match status" value="1"/>
</dbReference>
<dbReference type="RefSeq" id="WP_182294414.1">
    <property type="nucleotide sequence ID" value="NZ_CP059851.1"/>
</dbReference>
<feature type="transmembrane region" description="Helical" evidence="2">
    <location>
        <begin position="228"/>
        <end position="253"/>
    </location>
</feature>
<feature type="transmembrane region" description="Helical" evidence="2">
    <location>
        <begin position="20"/>
        <end position="42"/>
    </location>
</feature>
<dbReference type="EMBL" id="CP059851">
    <property type="protein sequence ID" value="QMW21565.1"/>
    <property type="molecule type" value="Genomic_DNA"/>
</dbReference>
<feature type="transmembrane region" description="Helical" evidence="2">
    <location>
        <begin position="295"/>
        <end position="316"/>
    </location>
</feature>
<organism evidence="3 4">
    <name type="scientific">Sandaracinobacteroides saxicola</name>
    <dbReference type="NCBI Taxonomy" id="2759707"/>
    <lineage>
        <taxon>Bacteria</taxon>
        <taxon>Pseudomonadati</taxon>
        <taxon>Pseudomonadota</taxon>
        <taxon>Alphaproteobacteria</taxon>
        <taxon>Sphingomonadales</taxon>
        <taxon>Sphingosinicellaceae</taxon>
        <taxon>Sandaracinobacteroides</taxon>
    </lineage>
</organism>
<proteinExistence type="inferred from homology"/>
<evidence type="ECO:0000313" key="4">
    <source>
        <dbReference type="Proteomes" id="UP000515292"/>
    </source>
</evidence>
<feature type="transmembrane region" description="Helical" evidence="2">
    <location>
        <begin position="322"/>
        <end position="351"/>
    </location>
</feature>
<name>A0A7G5IDX3_9SPHN</name>
<dbReference type="PANTHER" id="PTHR11328:SF24">
    <property type="entry name" value="MAJOR FACILITATOR SUPERFAMILY (MFS) PROFILE DOMAIN-CONTAINING PROTEIN"/>
    <property type="match status" value="1"/>
</dbReference>
<keyword evidence="2" id="KW-0472">Membrane</keyword>
<dbReference type="GO" id="GO:0008643">
    <property type="term" value="P:carbohydrate transport"/>
    <property type="evidence" value="ECO:0007669"/>
    <property type="project" value="InterPro"/>
</dbReference>
<feature type="transmembrane region" description="Helical" evidence="2">
    <location>
        <begin position="112"/>
        <end position="137"/>
    </location>
</feature>
<dbReference type="InterPro" id="IPR036259">
    <property type="entry name" value="MFS_trans_sf"/>
</dbReference>